<keyword evidence="4" id="KW-1185">Reference proteome</keyword>
<dbReference type="GO" id="GO:0005737">
    <property type="term" value="C:cytoplasm"/>
    <property type="evidence" value="ECO:0007669"/>
    <property type="project" value="UniProtKB-SubCell"/>
</dbReference>
<dbReference type="EMBL" id="CAJEWD010000008">
    <property type="protein sequence ID" value="CAD2078364.1"/>
    <property type="molecule type" value="Genomic_DNA"/>
</dbReference>
<dbReference type="SUPFAM" id="SSF81301">
    <property type="entry name" value="Nucleotidyltransferase"/>
    <property type="match status" value="1"/>
</dbReference>
<dbReference type="GO" id="GO:0090071">
    <property type="term" value="P:negative regulation of ribosome biogenesis"/>
    <property type="evidence" value="ECO:0007669"/>
    <property type="project" value="UniProtKB-UniRule"/>
</dbReference>
<dbReference type="HAMAP" id="MF_01477">
    <property type="entry name" value="Iojap_RsfS"/>
    <property type="match status" value="1"/>
</dbReference>
<keyword evidence="2" id="KW-0963">Cytoplasm</keyword>
<dbReference type="NCBIfam" id="TIGR00090">
    <property type="entry name" value="rsfS_iojap_ybeB"/>
    <property type="match status" value="1"/>
</dbReference>
<comment type="caution">
    <text evidence="3">The sequence shown here is derived from an EMBL/GenBank/DDBJ whole genome shotgun (WGS) entry which is preliminary data.</text>
</comment>
<dbReference type="AlphaFoldDB" id="A0A6V7RK46"/>
<dbReference type="GO" id="GO:0042256">
    <property type="term" value="P:cytosolic ribosome assembly"/>
    <property type="evidence" value="ECO:0007669"/>
    <property type="project" value="UniProtKB-UniRule"/>
</dbReference>
<dbReference type="GO" id="GO:0043023">
    <property type="term" value="F:ribosomal large subunit binding"/>
    <property type="evidence" value="ECO:0007669"/>
    <property type="project" value="TreeGrafter"/>
</dbReference>
<dbReference type="PANTHER" id="PTHR21043">
    <property type="entry name" value="IOJAP SUPERFAMILY ORTHOLOG"/>
    <property type="match status" value="1"/>
</dbReference>
<keyword evidence="2" id="KW-0678">Repressor</keyword>
<protein>
    <recommendedName>
        <fullName evidence="2">Ribosomal silencing factor RsfS</fullName>
    </recommendedName>
</protein>
<sequence length="113" mass="12992">MESSKLLDLMVEAVDDKRAQDITVYDVKNSSPVTDYFVICHGNTERQTQAIADEVRDVAHKNQLDVKLEGYRTGKWILCDVGDVIVHIFVKTEREYYNLERLFKDDGDSVGHQ</sequence>
<dbReference type="InterPro" id="IPR043519">
    <property type="entry name" value="NT_sf"/>
</dbReference>
<evidence type="ECO:0000256" key="1">
    <source>
        <dbReference type="ARBA" id="ARBA00010574"/>
    </source>
</evidence>
<dbReference type="RefSeq" id="WP_185125862.1">
    <property type="nucleotide sequence ID" value="NZ_CAJEWD010000008.1"/>
</dbReference>
<dbReference type="PANTHER" id="PTHR21043:SF0">
    <property type="entry name" value="MITOCHONDRIAL ASSEMBLY OF RIBOSOMAL LARGE SUBUNIT PROTEIN 1"/>
    <property type="match status" value="1"/>
</dbReference>
<dbReference type="GO" id="GO:0017148">
    <property type="term" value="P:negative regulation of translation"/>
    <property type="evidence" value="ECO:0007669"/>
    <property type="project" value="UniProtKB-UniRule"/>
</dbReference>
<dbReference type="InterPro" id="IPR004394">
    <property type="entry name" value="Iojap/RsfS/C7orf30"/>
</dbReference>
<keyword evidence="2" id="KW-0810">Translation regulation</keyword>
<dbReference type="Proteomes" id="UP000589351">
    <property type="component" value="Unassembled WGS sequence"/>
</dbReference>
<gene>
    <name evidence="2 3" type="primary">rsfS</name>
    <name evidence="3" type="ORF">JEODO184_01357</name>
</gene>
<organism evidence="3 4">
    <name type="scientific">Jeotgalicoccus meleagridis</name>
    <dbReference type="NCBI Taxonomy" id="2759181"/>
    <lineage>
        <taxon>Bacteria</taxon>
        <taxon>Bacillati</taxon>
        <taxon>Bacillota</taxon>
        <taxon>Bacilli</taxon>
        <taxon>Bacillales</taxon>
        <taxon>Staphylococcaceae</taxon>
        <taxon>Jeotgalicoccus</taxon>
    </lineage>
</organism>
<comment type="similarity">
    <text evidence="1 2">Belongs to the Iojap/RsfS family.</text>
</comment>
<comment type="subunit">
    <text evidence="2">Interacts with ribosomal protein uL14 (rplN).</text>
</comment>
<accession>A0A6V7RK46</accession>
<proteinExistence type="inferred from homology"/>
<evidence type="ECO:0000313" key="3">
    <source>
        <dbReference type="EMBL" id="CAD2078364.1"/>
    </source>
</evidence>
<comment type="subcellular location">
    <subcellularLocation>
        <location evidence="2">Cytoplasm</location>
    </subcellularLocation>
</comment>
<name>A0A6V7RK46_9STAP</name>
<dbReference type="Pfam" id="PF02410">
    <property type="entry name" value="RsfS"/>
    <property type="match status" value="1"/>
</dbReference>
<evidence type="ECO:0000256" key="2">
    <source>
        <dbReference type="HAMAP-Rule" id="MF_01477"/>
    </source>
</evidence>
<reference evidence="3 4" key="1">
    <citation type="submission" date="2020-07" db="EMBL/GenBank/DDBJ databases">
        <authorList>
            <person name="Criscuolo A."/>
        </authorList>
    </citation>
    <scope>NUCLEOTIDE SEQUENCE [LARGE SCALE GENOMIC DNA]</scope>
    <source>
        <strain evidence="3">CIP111649</strain>
    </source>
</reference>
<comment type="function">
    <text evidence="2">Functions as a ribosomal silencing factor. Interacts with ribosomal protein uL14 (rplN), blocking formation of intersubunit bridge B8. Prevents association of the 30S and 50S ribosomal subunits and the formation of functional ribosomes, thus repressing translation.</text>
</comment>
<dbReference type="Gene3D" id="3.30.460.10">
    <property type="entry name" value="Beta Polymerase, domain 2"/>
    <property type="match status" value="1"/>
</dbReference>
<evidence type="ECO:0000313" key="4">
    <source>
        <dbReference type="Proteomes" id="UP000589351"/>
    </source>
</evidence>